<dbReference type="EMBL" id="MVIH01000027">
    <property type="protein sequence ID" value="ORB47489.1"/>
    <property type="molecule type" value="Genomic_DNA"/>
</dbReference>
<proteinExistence type="predicted"/>
<name>A0A1X0IIR7_MYCRH</name>
<dbReference type="Pfam" id="PF11382">
    <property type="entry name" value="MctB"/>
    <property type="match status" value="1"/>
</dbReference>
<dbReference type="OrthoDB" id="4350157at2"/>
<evidence type="ECO:0000313" key="2">
    <source>
        <dbReference type="EMBL" id="ORB47489.1"/>
    </source>
</evidence>
<accession>A0A1X0IIR7</accession>
<feature type="coiled-coil region" evidence="1">
    <location>
        <begin position="34"/>
        <end position="61"/>
    </location>
</feature>
<gene>
    <name evidence="2" type="ORF">BST42_27545</name>
</gene>
<dbReference type="Proteomes" id="UP000192534">
    <property type="component" value="Unassembled WGS sequence"/>
</dbReference>
<dbReference type="AlphaFoldDB" id="A0A1X0IIR7"/>
<comment type="caution">
    <text evidence="2">The sequence shown here is derived from an EMBL/GenBank/DDBJ whole genome shotgun (WGS) entry which is preliminary data.</text>
</comment>
<protein>
    <submittedName>
        <fullName evidence="2">Channel-forming protein</fullName>
    </submittedName>
</protein>
<organism evidence="2 3">
    <name type="scientific">Mycolicibacterium rhodesiae</name>
    <name type="common">Mycobacterium rhodesiae</name>
    <dbReference type="NCBI Taxonomy" id="36814"/>
    <lineage>
        <taxon>Bacteria</taxon>
        <taxon>Bacillati</taxon>
        <taxon>Actinomycetota</taxon>
        <taxon>Actinomycetes</taxon>
        <taxon>Mycobacteriales</taxon>
        <taxon>Mycobacteriaceae</taxon>
        <taxon>Mycolicibacterium</taxon>
    </lineage>
</organism>
<keyword evidence="3" id="KW-1185">Reference proteome</keyword>
<dbReference type="InterPro" id="IPR021522">
    <property type="entry name" value="MctB"/>
</dbReference>
<keyword evidence="1" id="KW-0175">Coiled coil</keyword>
<evidence type="ECO:0000313" key="3">
    <source>
        <dbReference type="Proteomes" id="UP000192534"/>
    </source>
</evidence>
<dbReference type="RefSeq" id="WP_083122885.1">
    <property type="nucleotide sequence ID" value="NZ_JACKUO010000013.1"/>
</dbReference>
<dbReference type="GO" id="GO:0016020">
    <property type="term" value="C:membrane"/>
    <property type="evidence" value="ECO:0007669"/>
    <property type="project" value="InterPro"/>
</dbReference>
<sequence length="313" mass="31644">MISLRHHAISLAAVFLALAVGVFLGSGVLSDTLLSGLRDEKQDLNKQIISLTDQRNALNEKLGAADDFDKQMSSRIVKDALAGKSVVLFRTPDANDDDVAATSRLVGQAGGTVTGTVALTQQFVDANSAEKLRSVVNSAIVPAGAQLSTTLVDQGSQAGDLLGIALLINRNPAIRPADDTQRDTVLAALRDTGFLTYQGDRLAAANTAVVVTGGALGDDAGNQGSTVARFAAGMAPHGSGTVLAGRDGSASGTAALAVTRADAGMAADVTTVDDISSEAGRITTVLALQNLINGAPSGKFGIGPGAASLTVPQ</sequence>
<reference evidence="2 3" key="1">
    <citation type="submission" date="2016-12" db="EMBL/GenBank/DDBJ databases">
        <title>The new phylogeny of genus Mycobacterium.</title>
        <authorList>
            <person name="Tortoli E."/>
            <person name="Trovato A."/>
            <person name="Cirillo D.M."/>
        </authorList>
    </citation>
    <scope>NUCLEOTIDE SEQUENCE [LARGE SCALE GENOMIC DNA]</scope>
    <source>
        <strain evidence="2 3">DSM 44223</strain>
    </source>
</reference>
<dbReference type="GO" id="GO:0055070">
    <property type="term" value="P:copper ion homeostasis"/>
    <property type="evidence" value="ECO:0007669"/>
    <property type="project" value="InterPro"/>
</dbReference>
<evidence type="ECO:0000256" key="1">
    <source>
        <dbReference type="SAM" id="Coils"/>
    </source>
</evidence>